<dbReference type="EMBL" id="VXIV02003423">
    <property type="protein sequence ID" value="KAF6017206.1"/>
    <property type="molecule type" value="Genomic_DNA"/>
</dbReference>
<feature type="region of interest" description="Disordered" evidence="1">
    <location>
        <begin position="28"/>
        <end position="51"/>
    </location>
</feature>
<accession>A0A7J7IUL0</accession>
<organism evidence="2 3">
    <name type="scientific">Bugula neritina</name>
    <name type="common">Brown bryozoan</name>
    <name type="synonym">Sertularia neritina</name>
    <dbReference type="NCBI Taxonomy" id="10212"/>
    <lineage>
        <taxon>Eukaryota</taxon>
        <taxon>Metazoa</taxon>
        <taxon>Spiralia</taxon>
        <taxon>Lophotrochozoa</taxon>
        <taxon>Bryozoa</taxon>
        <taxon>Gymnolaemata</taxon>
        <taxon>Cheilostomatida</taxon>
        <taxon>Flustrina</taxon>
        <taxon>Buguloidea</taxon>
        <taxon>Bugulidae</taxon>
        <taxon>Bugula</taxon>
    </lineage>
</organism>
<sequence length="68" mass="7241">MSWLERSIVAKARKAAAKVVRSDHLLEKHTGASGVRGQAAPEDVDLASSTEPGVVLSKVTTRRTLAMV</sequence>
<protein>
    <submittedName>
        <fullName evidence="2">Uncharacterized protein</fullName>
    </submittedName>
</protein>
<proteinExistence type="predicted"/>
<dbReference type="AlphaFoldDB" id="A0A7J7IUL0"/>
<keyword evidence="3" id="KW-1185">Reference proteome</keyword>
<evidence type="ECO:0000256" key="1">
    <source>
        <dbReference type="SAM" id="MobiDB-lite"/>
    </source>
</evidence>
<comment type="caution">
    <text evidence="2">The sequence shown here is derived from an EMBL/GenBank/DDBJ whole genome shotgun (WGS) entry which is preliminary data.</text>
</comment>
<gene>
    <name evidence="2" type="ORF">EB796_024481</name>
</gene>
<dbReference type="Proteomes" id="UP000593567">
    <property type="component" value="Unassembled WGS sequence"/>
</dbReference>
<evidence type="ECO:0000313" key="3">
    <source>
        <dbReference type="Proteomes" id="UP000593567"/>
    </source>
</evidence>
<name>A0A7J7IUL0_BUGNE</name>
<evidence type="ECO:0000313" key="2">
    <source>
        <dbReference type="EMBL" id="KAF6017206.1"/>
    </source>
</evidence>
<reference evidence="2" key="1">
    <citation type="submission" date="2020-06" db="EMBL/GenBank/DDBJ databases">
        <title>Draft genome of Bugula neritina, a colonial animal packing powerful symbionts and potential medicines.</title>
        <authorList>
            <person name="Rayko M."/>
        </authorList>
    </citation>
    <scope>NUCLEOTIDE SEQUENCE [LARGE SCALE GENOMIC DNA]</scope>
    <source>
        <strain evidence="2">Kwan_BN1</strain>
    </source>
</reference>